<dbReference type="RefSeq" id="WP_164800948.1">
    <property type="nucleotide sequence ID" value="NZ_JAALLZ010000006.1"/>
</dbReference>
<reference evidence="2 3" key="1">
    <citation type="submission" date="2020-02" db="EMBL/GenBank/DDBJ databases">
        <title>Genomic Insights into the Phylogeny and Genetic Plasticity of the Human and Animal Enteric Pathogen Clostridium perfringens.</title>
        <authorList>
            <person name="Feng Y."/>
            <person name="Hu Y."/>
        </authorList>
    </citation>
    <scope>NUCLEOTIDE SEQUENCE [LARGE SCALE GENOMIC DNA]</scope>
    <source>
        <strain evidence="2 3">CP-40</strain>
    </source>
</reference>
<feature type="domain" description="Calcineurin-like phosphoesterase" evidence="1">
    <location>
        <begin position="386"/>
        <end position="637"/>
    </location>
</feature>
<dbReference type="SUPFAM" id="SSF56300">
    <property type="entry name" value="Metallo-dependent phosphatases"/>
    <property type="match status" value="1"/>
</dbReference>
<evidence type="ECO:0000313" key="2">
    <source>
        <dbReference type="EMBL" id="NGU31004.1"/>
    </source>
</evidence>
<evidence type="ECO:0000313" key="3">
    <source>
        <dbReference type="Proteomes" id="UP000481454"/>
    </source>
</evidence>
<accession>A0AAP6WNX0</accession>
<dbReference type="GO" id="GO:0016787">
    <property type="term" value="F:hydrolase activity"/>
    <property type="evidence" value="ECO:0007669"/>
    <property type="project" value="InterPro"/>
</dbReference>
<gene>
    <name evidence="2" type="ORF">G6Z34_13010</name>
</gene>
<dbReference type="EMBL" id="JAALLZ010000006">
    <property type="protein sequence ID" value="NGU31004.1"/>
    <property type="molecule type" value="Genomic_DNA"/>
</dbReference>
<dbReference type="AlphaFoldDB" id="A0AAP6WNX0"/>
<dbReference type="Pfam" id="PF00149">
    <property type="entry name" value="Metallophos"/>
    <property type="match status" value="1"/>
</dbReference>
<organism evidence="2 3">
    <name type="scientific">Clostridium perfringens</name>
    <dbReference type="NCBI Taxonomy" id="1502"/>
    <lineage>
        <taxon>Bacteria</taxon>
        <taxon>Bacillati</taxon>
        <taxon>Bacillota</taxon>
        <taxon>Clostridia</taxon>
        <taxon>Eubacteriales</taxon>
        <taxon>Clostridiaceae</taxon>
        <taxon>Clostridium</taxon>
    </lineage>
</organism>
<dbReference type="Gene3D" id="3.60.21.10">
    <property type="match status" value="1"/>
</dbReference>
<dbReference type="InterPro" id="IPR029052">
    <property type="entry name" value="Metallo-depent_PP-like"/>
</dbReference>
<proteinExistence type="predicted"/>
<comment type="caution">
    <text evidence="2">The sequence shown here is derived from an EMBL/GenBank/DDBJ whole genome shotgun (WGS) entry which is preliminary data.</text>
</comment>
<dbReference type="Proteomes" id="UP000481454">
    <property type="component" value="Unassembled WGS sequence"/>
</dbReference>
<protein>
    <recommendedName>
        <fullName evidence="1">Calcineurin-like phosphoesterase domain-containing protein</fullName>
    </recommendedName>
</protein>
<dbReference type="InterPro" id="IPR004843">
    <property type="entry name" value="Calcineurin-like_PHP"/>
</dbReference>
<name>A0AAP6WNX0_CLOPF</name>
<evidence type="ECO:0000259" key="1">
    <source>
        <dbReference type="Pfam" id="PF00149"/>
    </source>
</evidence>
<sequence length="703" mass="81216">MPIEVIDKIKQKNGGTFKLMDAKDIAIDDTNIEDYTKKIKEDSEKNNKELLKKVDSDSVYNKKQVDEKIWTMDNMGTDVKKAMTGGSVAIVGENSISNINIKNDSLREEKLAYTPQKNFLTNGVSMYANKYSNYFDVRILSEEPILYYYDSYGKLLKNYTMSTKQYNLSNYNSLIWDLLENSIKIIPDGQNLPDKHVKLLHNSVNHLDSGVLLEYVRKHENDSLYKSENAFCYFQNPSSLYVSTKGKYIKKLWIKWDGNITLREVDRLISSQSFDEIAKDSTMSNSLNDNKNCITLEDGECFVFKYSTNKFHICKWQEFDYRKHILLLRNTDGCPIDGLFINHINNNIQLDTDINYKKIPNFLKGYIQGKKIEVLKKQNEDTVCLAHISDIHTTEYTGYQIMRGVSVLNEFIKALGVQATINSGDNIMYEKNKDDALSNSMRVQERIFNKNVFLNAIGNHDSNGWDDSQTQNFDTFINDKELYAILGQNLNDTVVWGDKVGMYYYYDIPNSNIRIITLNSNNIPYIKLEDGNIKHNPNFVYNYSQKQVDFLVKTLKESNDKHILINVHIPLLTDAEGMKANYTMPHNNNCILGILKAFKEGTSFDYTNEEEDFKINLSCNFENKGTIIGVFCGHIHYDCLINKDNINHISINCDMMDKWTDSQPDRIFNTTSQFCFDVLTINTNTKKVEMTRVGAGEDREFNY</sequence>